<evidence type="ECO:0000256" key="2">
    <source>
        <dbReference type="ARBA" id="ARBA00022801"/>
    </source>
</evidence>
<dbReference type="EMBL" id="AWNI01000018">
    <property type="protein sequence ID" value="ETS61316.1"/>
    <property type="molecule type" value="Genomic_DNA"/>
</dbReference>
<dbReference type="CDD" id="cd18793">
    <property type="entry name" value="SF2_C_SNF"/>
    <property type="match status" value="1"/>
</dbReference>
<dbReference type="SUPFAM" id="SSF52540">
    <property type="entry name" value="P-loop containing nucleoside triphosphate hydrolases"/>
    <property type="match status" value="2"/>
</dbReference>
<evidence type="ECO:0000313" key="8">
    <source>
        <dbReference type="Proteomes" id="UP000019462"/>
    </source>
</evidence>
<feature type="coiled-coil region" evidence="4">
    <location>
        <begin position="205"/>
        <end position="232"/>
    </location>
</feature>
<dbReference type="Gene3D" id="3.40.50.300">
    <property type="entry name" value="P-loop containing nucleotide triphosphate hydrolases"/>
    <property type="match status" value="2"/>
</dbReference>
<evidence type="ECO:0000256" key="1">
    <source>
        <dbReference type="ARBA" id="ARBA00022741"/>
    </source>
</evidence>
<dbReference type="InterPro" id="IPR000330">
    <property type="entry name" value="SNF2_N"/>
</dbReference>
<gene>
    <name evidence="7" type="ORF">PaG_04535</name>
</gene>
<dbReference type="InterPro" id="IPR027417">
    <property type="entry name" value="P-loop_NTPase"/>
</dbReference>
<feature type="region of interest" description="Disordered" evidence="5">
    <location>
        <begin position="462"/>
        <end position="481"/>
    </location>
</feature>
<dbReference type="GO" id="GO:0016787">
    <property type="term" value="F:hydrolase activity"/>
    <property type="evidence" value="ECO:0007669"/>
    <property type="project" value="UniProtKB-KW"/>
</dbReference>
<dbReference type="GO" id="GO:0008094">
    <property type="term" value="F:ATP-dependent activity, acting on DNA"/>
    <property type="evidence" value="ECO:0007669"/>
    <property type="project" value="TreeGrafter"/>
</dbReference>
<feature type="compositionally biased region" description="Basic and acidic residues" evidence="5">
    <location>
        <begin position="20"/>
        <end position="29"/>
    </location>
</feature>
<dbReference type="HOGENOM" id="CLU_263004_0_0_1"/>
<dbReference type="InterPro" id="IPR014001">
    <property type="entry name" value="Helicase_ATP-bd"/>
</dbReference>
<reference evidence="7 8" key="1">
    <citation type="journal article" date="2014" name="Genome Announc.">
        <title>Genome sequence of the basidiomycetous fungus Pseudozyma aphidis DSM70725, an efficient producer of biosurfactant mannosylerythritol lipids.</title>
        <authorList>
            <person name="Lorenz S."/>
            <person name="Guenther M."/>
            <person name="Grumaz C."/>
            <person name="Rupp S."/>
            <person name="Zibek S."/>
            <person name="Sohn K."/>
        </authorList>
    </citation>
    <scope>NUCLEOTIDE SEQUENCE [LARGE SCALE GENOMIC DNA]</scope>
    <source>
        <strain evidence="8">ATCC 32657 / CBS 517.83 / DSM 70725 / JCM 10318 / NBRC 10182 / NRRL Y-7954 / St-0401</strain>
    </source>
</reference>
<evidence type="ECO:0000259" key="6">
    <source>
        <dbReference type="PROSITE" id="PS51192"/>
    </source>
</evidence>
<comment type="caution">
    <text evidence="7">The sequence shown here is derived from an EMBL/GenBank/DDBJ whole genome shotgun (WGS) entry which is preliminary data.</text>
</comment>
<evidence type="ECO:0000256" key="4">
    <source>
        <dbReference type="SAM" id="Coils"/>
    </source>
</evidence>
<evidence type="ECO:0000256" key="5">
    <source>
        <dbReference type="SAM" id="MobiDB-lite"/>
    </source>
</evidence>
<feature type="domain" description="Helicase ATP-binding" evidence="6">
    <location>
        <begin position="591"/>
        <end position="770"/>
    </location>
</feature>
<keyword evidence="2" id="KW-0378">Hydrolase</keyword>
<keyword evidence="3" id="KW-0067">ATP-binding</keyword>
<dbReference type="Pfam" id="PF00271">
    <property type="entry name" value="Helicase_C"/>
    <property type="match status" value="1"/>
</dbReference>
<dbReference type="Proteomes" id="UP000019462">
    <property type="component" value="Unassembled WGS sequence"/>
</dbReference>
<feature type="region of interest" description="Disordered" evidence="5">
    <location>
        <begin position="1"/>
        <end position="41"/>
    </location>
</feature>
<dbReference type="Pfam" id="PF00176">
    <property type="entry name" value="SNF2-rel_dom"/>
    <property type="match status" value="1"/>
</dbReference>
<keyword evidence="8" id="KW-1185">Reference proteome</keyword>
<protein>
    <recommendedName>
        <fullName evidence="6">Helicase ATP-binding domain-containing protein</fullName>
    </recommendedName>
</protein>
<dbReference type="SMART" id="SM00490">
    <property type="entry name" value="HELICc"/>
    <property type="match status" value="1"/>
</dbReference>
<evidence type="ECO:0000256" key="3">
    <source>
        <dbReference type="ARBA" id="ARBA00022840"/>
    </source>
</evidence>
<feature type="region of interest" description="Disordered" evidence="5">
    <location>
        <begin position="949"/>
        <end position="969"/>
    </location>
</feature>
<feature type="compositionally biased region" description="Low complexity" evidence="5">
    <location>
        <begin position="951"/>
        <end position="962"/>
    </location>
</feature>
<sequence length="1282" mass="143332">MAKSKLASKAGADQPTTESKTQRKLDHESAFAAKMQTGPDESRLDGIDEDDLFLEYQEPDYGFIAKSWPFGFLSQNIAPFFASALTEGIRGRQGATSRAPSIRKRELPKRFGFFEHQVAQVIAAFDIAFIAMMALQLATSEEVIQSNFVWTFHRHFVTARAILKSHPFVKSWMEPPTHVFEEVGRFMKENRRLAMNESTELTEVAAAIQHNDVDLERQVKRQQEEADDDRRRASISYSALIERAIDVMLQNSYTLSRTKFLEGKSIKDATPQAQWQILLEEAVIAEVVVVKMGRRKKRQARQAPSWLPSYEAVSKLPASERADLIVNQAKEQISRLFTAAARKHQVSKAKKQADPVNDVDNSNNASQVLVPRHDAQDSPEPPNAPDNVLTGASSAAHKVSHSLTAAIVKLLQVHADKFDTCNGGRTWREEATTSLVQVLRGIALPSDKDYAVEVKLMAAQQLPTSSPQESDPHGFEESPEGIDFDLNEDECRRLLSFCIANHGSAKTITIPIKERDTAQWARMMDKYEPLALTDLGFREHPLNRALTAPLAEPFRLELNQWRAVCWHARKVFHHVAETARHEALDSGRIRAPPQDWSAGGILADPPGTGKTIMAIAFALFNKKVGFFDHATFFFVSASVSQQYVNEIHRFVDRNAAITIADCTASEGSEKVLKQELKADKARWRADLFVLTPSRLILTGKKARDPLVPTHQSNLYGTLIFDDIHHMAAFNTQLFSRQFGVRRAYTIGVSATPIRDLASFLTVLAFCGNPGALLGDAAQAKMMMLSPEQHHITNKWLVDVVQPASERDQHLKNSKATQEKIELLLRDLASRSLPKRKDSQKAAMAKYQALMQEVFVPLLRETSDLDRYTEQAKRDHARYAKAIRMYTLPPGDKAAGPAILKRDRGMDAGVQHKVRTFVVFADPSSDGLDAIKKSKQTCVQALAQRILDKASSRTSRTSGSKTRLQAEEEAQRAYNGKDNFSYEVFHGALSATALAANKDLDAKQTDKLVKLAKSLLATVPSTKATIIADLIESMINSWHGKHELVDERFASCIAPPPGPDDAPNKIVVFLRHAQIAALLLKHLQQRKIPFLNMFGGDRKNRPADSIDSWAESSIPILIISEALQHGLNMTCANVVIFAEENYQETDDLQVVGRIDRIGQRKTCFVIHVRMRGSYDDQKRSLARQRHHNMLPLSGHSRLGSLLEIFDTSNLQEDLEEANEWAKGLYSDEHLPMTAWRKVAARLFGEEFAAQAPSVAAVEEPETESHANFSPAEEEEEGDELERK</sequence>
<proteinExistence type="predicted"/>
<feature type="compositionally biased region" description="Acidic residues" evidence="5">
    <location>
        <begin position="1270"/>
        <end position="1282"/>
    </location>
</feature>
<keyword evidence="1" id="KW-0547">Nucleotide-binding</keyword>
<dbReference type="SMART" id="SM00487">
    <property type="entry name" value="DEXDc"/>
    <property type="match status" value="1"/>
</dbReference>
<accession>W3VKP4</accession>
<dbReference type="PANTHER" id="PTHR45626:SF22">
    <property type="entry name" value="DNA REPAIR PROTEIN RAD5"/>
    <property type="match status" value="1"/>
</dbReference>
<name>W3VKP4_MOEAP</name>
<dbReference type="InterPro" id="IPR050628">
    <property type="entry name" value="SNF2_RAD54_helicase_TF"/>
</dbReference>
<feature type="region of interest" description="Disordered" evidence="5">
    <location>
        <begin position="1250"/>
        <end position="1282"/>
    </location>
</feature>
<dbReference type="PROSITE" id="PS51192">
    <property type="entry name" value="HELICASE_ATP_BIND_1"/>
    <property type="match status" value="1"/>
</dbReference>
<keyword evidence="4" id="KW-0175">Coiled coil</keyword>
<dbReference type="GO" id="GO:0005524">
    <property type="term" value="F:ATP binding"/>
    <property type="evidence" value="ECO:0007669"/>
    <property type="project" value="UniProtKB-KW"/>
</dbReference>
<dbReference type="PANTHER" id="PTHR45626">
    <property type="entry name" value="TRANSCRIPTION TERMINATION FACTOR 2-RELATED"/>
    <property type="match status" value="1"/>
</dbReference>
<dbReference type="GO" id="GO:0005634">
    <property type="term" value="C:nucleus"/>
    <property type="evidence" value="ECO:0007669"/>
    <property type="project" value="TreeGrafter"/>
</dbReference>
<organism evidence="7 8">
    <name type="scientific">Moesziomyces aphidis</name>
    <name type="common">Pseudozyma aphidis</name>
    <dbReference type="NCBI Taxonomy" id="84754"/>
    <lineage>
        <taxon>Eukaryota</taxon>
        <taxon>Fungi</taxon>
        <taxon>Dikarya</taxon>
        <taxon>Basidiomycota</taxon>
        <taxon>Ustilaginomycotina</taxon>
        <taxon>Ustilaginomycetes</taxon>
        <taxon>Ustilaginales</taxon>
        <taxon>Ustilaginaceae</taxon>
        <taxon>Moesziomyces</taxon>
    </lineage>
</organism>
<evidence type="ECO:0000313" key="7">
    <source>
        <dbReference type="EMBL" id="ETS61316.1"/>
    </source>
</evidence>
<dbReference type="InterPro" id="IPR049730">
    <property type="entry name" value="SNF2/RAD54-like_C"/>
</dbReference>
<dbReference type="GO" id="GO:0006281">
    <property type="term" value="P:DNA repair"/>
    <property type="evidence" value="ECO:0007669"/>
    <property type="project" value="TreeGrafter"/>
</dbReference>
<dbReference type="OrthoDB" id="3270319at2759"/>
<dbReference type="InterPro" id="IPR001650">
    <property type="entry name" value="Helicase_C-like"/>
</dbReference>